<sequence>MENSTKKSGGVVIPKKKRSLDLKSLYESRFSEVGGSKKRVSGENDQGDVKKKKRKSRKEVPLSSLESDAKKSRKEDGNGEKSELGIREKSSGTNKGLHGLSLSLGDIGSSFNIPKRPRGSVGRKKLESDQGSEPLRLSNSVDRVGAFKAEVIKSEDKGGPSDQLVRPATLSACNDDVSIARLAGKAVGSNTKSKKKADSKSTMNSSSSNVKLKRKVGADEVKGKKNSRSDSGRHVVKESNPVVNNGDTSPKKRRSKSRKKKDLVVGRDGVEPSIKKSEPVVGSSVSNSPFVGALDDDDDDEENLEQNAARMLSSRFDPNCTGFSSKRKSSVSQTANELSFPVSSARDSISRRAKSSDGGESASGDDNSRSLRPRREDKGKGVLRKRRHFYDIPARDLDPNWVLNRRIKIFWPLDESWYYGLVNDYHSETKLHHIKYDDRDEEWVNLEEENFKLLLHRNEVPGKVRSRKRSTGVKDLHTEQTVPPADNDSCVGDDLDSEPIASWLASQSQRVKALPNSSKRKRKSQKHLPLVSTLSSEKTDNSNGDTDASKLTGNKPGFESASGDNLLVCGTVDKSRLFQRGKHVVYVRKKHQKKSAGSSFVSRDAKACANAPWPVTSCLPTTKGDKFCYGRVDSDKQLWSFDDKGKLALNDVLLESKEFIFQIHLPLLPYLEFSCGIGSFWLLHDIFMLQHGVIMTTSPAVFLEMLFIDSNLGLRFLLFEGCLTQALAIVFLILTVFSQSDEHWNGDMKIPVTSIKFQLSSVQDLRKQLVFAFYSFSRLESSKWLYLESKILRQCLLIKQLSVKECTYGNIKELECGILPPCKPRVDVALSSSEDFKKKFELAILPMGDSRETFNTRSQSAFSLTAKPGNVPQFALSFSAAPNFFLSLHLQLLMEHGFAGANLQHQEPLYSPESSENGGQPVVESAELCSVAVQDAAEKEVHEQIVVSAPASVPTHITSPTSNPRSDSTSGGMTVDIPSLEQVDIPFAGKGCISRQTSDVSWNVHDGFVHNPNRTGSKRSSKRGRGSTISSPLGHHSPVWSDSQPNFMPDGFSNGPKKPRTQVQYTLPFVGYDFSTKQETPSSRSLPCKRIRRASLKKISDGSGNNQKNMELLTCFANVLITHGDKGWRECGAHIVLEFADHNEWKLAVKLSGVTKFSYKVKHILQPGSNNRYSHAMIWKGGKDWVLEFPDRSQWMLFKEMYEECYNRNIRAASVKNIPIPGVRLVEESDDYGDEVPFVRNSTMYFRQVQTDAEMAMDPSHILYDMDSDDEQWLMAHKNSTDKHKYEISEEFFEMAMDMFEKFSYAKRRDNFTDAEIEELAIGIGSVEAAKLIYQHWRQKREKMRMPLIRHLQPPPWERYQRQLKEWEHNVARGNSAISVGTQEKVPPPEKPPMFAFCLKPRGLDVPNKALKHRSQRKLPVSGLHHAFSGDQDSLLVSGRRSNGHAFGDEKMLYASSIHDSSDVSPSLHPSTRVLSSRDAHFTLSASVSEWKVNRKVHKNKRKKLGSYQRTRDKNGVQQWNMGGLPEISSQSHYYFDGPHRQSIKMNNSDLQDEFHLRDALGAQQHARNMAKLKREKAQKLFCRADLAVHKAVTALMNAEAIKDSFENSNGVN</sequence>
<feature type="region of interest" description="Disordered" evidence="7">
    <location>
        <begin position="507"/>
        <end position="557"/>
    </location>
</feature>
<evidence type="ECO:0000313" key="10">
    <source>
        <dbReference type="Proteomes" id="UP001318860"/>
    </source>
</evidence>
<dbReference type="EMBL" id="JABTTQ020000002">
    <property type="protein sequence ID" value="KAK6162137.1"/>
    <property type="molecule type" value="Genomic_DNA"/>
</dbReference>
<evidence type="ECO:0000313" key="9">
    <source>
        <dbReference type="EMBL" id="KAK6162137.1"/>
    </source>
</evidence>
<feature type="compositionally biased region" description="Polar residues" evidence="7">
    <location>
        <begin position="330"/>
        <end position="347"/>
    </location>
</feature>
<evidence type="ECO:0000256" key="1">
    <source>
        <dbReference type="ARBA" id="ARBA00004123"/>
    </source>
</evidence>
<keyword evidence="5 6" id="KW-0539">Nucleus</keyword>
<feature type="compositionally biased region" description="Low complexity" evidence="7">
    <location>
        <begin position="96"/>
        <end position="110"/>
    </location>
</feature>
<feature type="compositionally biased region" description="Basic and acidic residues" evidence="7">
    <location>
        <begin position="262"/>
        <end position="278"/>
    </location>
</feature>
<evidence type="ECO:0000256" key="5">
    <source>
        <dbReference type="ARBA" id="ARBA00023242"/>
    </source>
</evidence>
<feature type="compositionally biased region" description="Basic residues" evidence="7">
    <location>
        <begin position="251"/>
        <end position="261"/>
    </location>
</feature>
<keyword evidence="10" id="KW-1185">Reference proteome</keyword>
<keyword evidence="4 6" id="KW-0804">Transcription</keyword>
<accession>A0ABR0XSI6</accession>
<dbReference type="Proteomes" id="UP001318860">
    <property type="component" value="Unassembled WGS sequence"/>
</dbReference>
<dbReference type="InterPro" id="IPR019542">
    <property type="entry name" value="Enhancer_polycomb-like_N"/>
</dbReference>
<evidence type="ECO:0000256" key="7">
    <source>
        <dbReference type="SAM" id="MobiDB-lite"/>
    </source>
</evidence>
<feature type="region of interest" description="Disordered" evidence="7">
    <location>
        <begin position="181"/>
        <end position="380"/>
    </location>
</feature>
<feature type="region of interest" description="Disordered" evidence="7">
    <location>
        <begin position="952"/>
        <end position="975"/>
    </location>
</feature>
<feature type="compositionally biased region" description="Basic and acidic residues" evidence="7">
    <location>
        <begin position="366"/>
        <end position="380"/>
    </location>
</feature>
<dbReference type="InterPro" id="IPR002999">
    <property type="entry name" value="Tudor"/>
</dbReference>
<gene>
    <name evidence="9" type="ORF">DH2020_001978</name>
</gene>
<feature type="compositionally biased region" description="Basic and acidic residues" evidence="7">
    <location>
        <begin position="67"/>
        <end position="90"/>
    </location>
</feature>
<evidence type="ECO:0000259" key="8">
    <source>
        <dbReference type="SMART" id="SM00333"/>
    </source>
</evidence>
<feature type="region of interest" description="Disordered" evidence="7">
    <location>
        <begin position="462"/>
        <end position="491"/>
    </location>
</feature>
<comment type="subcellular location">
    <subcellularLocation>
        <location evidence="1 6">Nucleus</location>
    </subcellularLocation>
</comment>
<dbReference type="SMART" id="SM00333">
    <property type="entry name" value="TUDOR"/>
    <property type="match status" value="1"/>
</dbReference>
<feature type="region of interest" description="Disordered" evidence="7">
    <location>
        <begin position="1005"/>
        <end position="1051"/>
    </location>
</feature>
<feature type="compositionally biased region" description="Basic and acidic residues" evidence="7">
    <location>
        <begin position="348"/>
        <end position="357"/>
    </location>
</feature>
<feature type="compositionally biased region" description="Polar residues" evidence="7">
    <location>
        <begin position="532"/>
        <end position="552"/>
    </location>
</feature>
<feature type="domain" description="Tudor" evidence="8">
    <location>
        <begin position="399"/>
        <end position="457"/>
    </location>
</feature>
<feature type="compositionally biased region" description="Basic and acidic residues" evidence="7">
    <location>
        <begin position="216"/>
        <end position="237"/>
    </location>
</feature>
<dbReference type="InterPro" id="IPR024943">
    <property type="entry name" value="Enhancer_polycomb"/>
</dbReference>
<comment type="similarity">
    <text evidence="2 6">Belongs to the enhancer of polycomb family.</text>
</comment>
<keyword evidence="3 6" id="KW-0805">Transcription regulation</keyword>
<evidence type="ECO:0000256" key="3">
    <source>
        <dbReference type="ARBA" id="ARBA00023015"/>
    </source>
</evidence>
<name>A0ABR0XSI6_REHGL</name>
<evidence type="ECO:0000256" key="6">
    <source>
        <dbReference type="RuleBase" id="RU361124"/>
    </source>
</evidence>
<organism evidence="9 10">
    <name type="scientific">Rehmannia glutinosa</name>
    <name type="common">Chinese foxglove</name>
    <dbReference type="NCBI Taxonomy" id="99300"/>
    <lineage>
        <taxon>Eukaryota</taxon>
        <taxon>Viridiplantae</taxon>
        <taxon>Streptophyta</taxon>
        <taxon>Embryophyta</taxon>
        <taxon>Tracheophyta</taxon>
        <taxon>Spermatophyta</taxon>
        <taxon>Magnoliopsida</taxon>
        <taxon>eudicotyledons</taxon>
        <taxon>Gunneridae</taxon>
        <taxon>Pentapetalae</taxon>
        <taxon>asterids</taxon>
        <taxon>lamiids</taxon>
        <taxon>Lamiales</taxon>
        <taxon>Orobanchaceae</taxon>
        <taxon>Rehmannieae</taxon>
        <taxon>Rehmannia</taxon>
    </lineage>
</organism>
<proteinExistence type="inferred from homology"/>
<protein>
    <recommendedName>
        <fullName evidence="6">Enhancer of polycomb-like protein</fullName>
    </recommendedName>
</protein>
<evidence type="ECO:0000256" key="4">
    <source>
        <dbReference type="ARBA" id="ARBA00023163"/>
    </source>
</evidence>
<reference evidence="9 10" key="1">
    <citation type="journal article" date="2021" name="Comput. Struct. Biotechnol. J.">
        <title>De novo genome assembly of the potent medicinal plant Rehmannia glutinosa using nanopore technology.</title>
        <authorList>
            <person name="Ma L."/>
            <person name="Dong C."/>
            <person name="Song C."/>
            <person name="Wang X."/>
            <person name="Zheng X."/>
            <person name="Niu Y."/>
            <person name="Chen S."/>
            <person name="Feng W."/>
        </authorList>
    </citation>
    <scope>NUCLEOTIDE SEQUENCE [LARGE SCALE GENOMIC DNA]</scope>
    <source>
        <strain evidence="9">DH-2019</strain>
    </source>
</reference>
<evidence type="ECO:0000256" key="2">
    <source>
        <dbReference type="ARBA" id="ARBA00008035"/>
    </source>
</evidence>
<comment type="caution">
    <text evidence="9">The sequence shown here is derived from an EMBL/GenBank/DDBJ whole genome shotgun (WGS) entry which is preliminary data.</text>
</comment>
<feature type="region of interest" description="Disordered" evidence="7">
    <location>
        <begin position="24"/>
        <end position="141"/>
    </location>
</feature>
<dbReference type="CDD" id="cd20404">
    <property type="entry name" value="Tudor_Agenet_AtEML-like"/>
    <property type="match status" value="1"/>
</dbReference>
<dbReference type="PANTHER" id="PTHR14898">
    <property type="entry name" value="ENHANCER OF POLYCOMB"/>
    <property type="match status" value="1"/>
</dbReference>
<feature type="compositionally biased region" description="Basic residues" evidence="7">
    <location>
        <begin position="1016"/>
        <end position="1025"/>
    </location>
</feature>
<dbReference type="Pfam" id="PF10513">
    <property type="entry name" value="EPL1"/>
    <property type="match status" value="1"/>
</dbReference>
<feature type="compositionally biased region" description="Acidic residues" evidence="7">
    <location>
        <begin position="294"/>
        <end position="304"/>
    </location>
</feature>
<dbReference type="Gene3D" id="2.30.30.140">
    <property type="match status" value="1"/>
</dbReference>
<feature type="compositionally biased region" description="Polar residues" evidence="7">
    <location>
        <begin position="955"/>
        <end position="972"/>
    </location>
</feature>